<gene>
    <name evidence="1" type="ordered locus">Cwoe_0781</name>
</gene>
<dbReference type="Proteomes" id="UP000008229">
    <property type="component" value="Chromosome"/>
</dbReference>
<evidence type="ECO:0000313" key="2">
    <source>
        <dbReference type="Proteomes" id="UP000008229"/>
    </source>
</evidence>
<dbReference type="OrthoDB" id="9773538at2"/>
<evidence type="ECO:0008006" key="3">
    <source>
        <dbReference type="Google" id="ProtNLM"/>
    </source>
</evidence>
<dbReference type="eggNOG" id="COG1164">
    <property type="taxonomic scope" value="Bacteria"/>
</dbReference>
<proteinExistence type="predicted"/>
<keyword evidence="2" id="KW-1185">Reference proteome</keyword>
<dbReference type="EMBL" id="CP001854">
    <property type="protein sequence ID" value="ADB49214.1"/>
    <property type="molecule type" value="Genomic_DNA"/>
</dbReference>
<reference evidence="1 2" key="1">
    <citation type="journal article" date="2010" name="Stand. Genomic Sci.">
        <title>Complete genome sequence of Conexibacter woesei type strain (ID131577).</title>
        <authorList>
            <person name="Pukall R."/>
            <person name="Lapidus A."/>
            <person name="Glavina Del Rio T."/>
            <person name="Copeland A."/>
            <person name="Tice H."/>
            <person name="Cheng J.-F."/>
            <person name="Lucas S."/>
            <person name="Chen F."/>
            <person name="Nolan M."/>
            <person name="Bruce D."/>
            <person name="Goodwin L."/>
            <person name="Pitluck S."/>
            <person name="Mavromatis K."/>
            <person name="Ivanova N."/>
            <person name="Ovchinnikova G."/>
            <person name="Pati A."/>
            <person name="Chen A."/>
            <person name="Palaniappan K."/>
            <person name="Land M."/>
            <person name="Hauser L."/>
            <person name="Chang Y.-J."/>
            <person name="Jeffries C.D."/>
            <person name="Chain P."/>
            <person name="Meincke L."/>
            <person name="Sims D."/>
            <person name="Brettin T."/>
            <person name="Detter J.C."/>
            <person name="Rohde M."/>
            <person name="Goeker M."/>
            <person name="Bristow J."/>
            <person name="Eisen J.A."/>
            <person name="Markowitz V."/>
            <person name="Kyrpides N.C."/>
            <person name="Klenk H.-P."/>
            <person name="Hugenholtz P."/>
        </authorList>
    </citation>
    <scope>NUCLEOTIDE SEQUENCE [LARGE SCALE GENOMIC DNA]</scope>
    <source>
        <strain evidence="2">DSM 14684 / CIP 108061 / JCM 11494 / NBRC 100937 / ID131577</strain>
    </source>
</reference>
<dbReference type="HOGENOM" id="CLU_042757_0_0_11"/>
<dbReference type="Gene3D" id="1.10.1370.30">
    <property type="match status" value="1"/>
</dbReference>
<accession>D3FAE5</accession>
<reference evidence="2" key="2">
    <citation type="submission" date="2010-01" db="EMBL/GenBank/DDBJ databases">
        <title>The complete genome of Conexibacter woesei DSM 14684.</title>
        <authorList>
            <consortium name="US DOE Joint Genome Institute (JGI-PGF)"/>
            <person name="Lucas S."/>
            <person name="Copeland A."/>
            <person name="Lapidus A."/>
            <person name="Glavina del Rio T."/>
            <person name="Dalin E."/>
            <person name="Tice H."/>
            <person name="Bruce D."/>
            <person name="Goodwin L."/>
            <person name="Pitluck S."/>
            <person name="Kyrpides N."/>
            <person name="Mavromatis K."/>
            <person name="Ivanova N."/>
            <person name="Mikhailova N."/>
            <person name="Chertkov O."/>
            <person name="Brettin T."/>
            <person name="Detter J.C."/>
            <person name="Han C."/>
            <person name="Larimer F."/>
            <person name="Land M."/>
            <person name="Hauser L."/>
            <person name="Markowitz V."/>
            <person name="Cheng J.-F."/>
            <person name="Hugenholtz P."/>
            <person name="Woyke T."/>
            <person name="Wu D."/>
            <person name="Pukall R."/>
            <person name="Steenblock K."/>
            <person name="Schneider S."/>
            <person name="Klenk H.-P."/>
            <person name="Eisen J.A."/>
        </authorList>
    </citation>
    <scope>NUCLEOTIDE SEQUENCE [LARGE SCALE GENOMIC DNA]</scope>
    <source>
        <strain evidence="2">DSM 14684 / CIP 108061 / JCM 11494 / NBRC 100937 / ID131577</strain>
    </source>
</reference>
<dbReference type="SUPFAM" id="SSF55486">
    <property type="entry name" value="Metalloproteases ('zincins'), catalytic domain"/>
    <property type="match status" value="1"/>
</dbReference>
<protein>
    <recommendedName>
        <fullName evidence="3">Peptidase M3A and M3B thimet/oligopeptidase F</fullName>
    </recommendedName>
</protein>
<dbReference type="STRING" id="469383.Cwoe_0781"/>
<dbReference type="KEGG" id="cwo:Cwoe_0781"/>
<dbReference type="RefSeq" id="WP_012932267.1">
    <property type="nucleotide sequence ID" value="NC_013739.1"/>
</dbReference>
<evidence type="ECO:0000313" key="1">
    <source>
        <dbReference type="EMBL" id="ADB49214.1"/>
    </source>
</evidence>
<dbReference type="AlphaFoldDB" id="D3FAE5"/>
<organism evidence="1 2">
    <name type="scientific">Conexibacter woesei (strain DSM 14684 / CCUG 47730 / CIP 108061 / JCM 11494 / NBRC 100937 / ID131577)</name>
    <dbReference type="NCBI Taxonomy" id="469383"/>
    <lineage>
        <taxon>Bacteria</taxon>
        <taxon>Bacillati</taxon>
        <taxon>Actinomycetota</taxon>
        <taxon>Thermoleophilia</taxon>
        <taxon>Solirubrobacterales</taxon>
        <taxon>Conexibacteraceae</taxon>
        <taxon>Conexibacter</taxon>
    </lineage>
</organism>
<sequence length="504" mass="54834">MDLGAYRLQAETFVAELGDEYYTHYAGLKDGFDVDAIYARHAGLFSFDAVARLRELAASDGRSPDDARRLRMLLDFAVEGCLGLATTAEAAALAQREAGLRLDVGGTVVGFRESVVAQANEPGRERRAAIEAARLEATERDLNPLHRAALQRTHAVVRELGWPSYRAMCADCKGVDLDALSAATETFLAATDADYDAIVGPAVERVVGVGMARLTRADLPWFFRARDEDASFPAQQLLPAFEATLGGLGLEPAAGGRVLLDVEPRPRKSPRAFCVPVRAPGDVRLVVAPVGGRDDYVALLHEGGHAQHFAHVAPELPFEFRHLGDNAVTEAFAFLFDHLAEDPAWLRRRLGVADDDGTVAAHARASRLVYLRRYAAKLSYELVAHGEDPPGDALLADVYARSLTDALRVAWPTATHLSDMDPGLYVTSYLRAWALETHLRRWLSDRFGAEWFAVPEAGTALRELWRDGQRLSAEELLGSLTGERLDFGVLVADLGLGGGGEEAR</sequence>
<name>D3FAE5_CONWI</name>